<sequence>MKKIKCIKSCLFLSMALFLGNTAFTTQAKAETMEQASAGGQGVLRTLWMYCLQEPCLNPIFMLRL</sequence>
<dbReference type="Proteomes" id="UP001276854">
    <property type="component" value="Unassembled WGS sequence"/>
</dbReference>
<comment type="caution">
    <text evidence="2">The sequence shown here is derived from an EMBL/GenBank/DDBJ whole genome shotgun (WGS) entry which is preliminary data.</text>
</comment>
<keyword evidence="1" id="KW-0732">Signal</keyword>
<protein>
    <submittedName>
        <fullName evidence="2">Uncharacterized protein</fullName>
    </submittedName>
</protein>
<proteinExistence type="predicted"/>
<evidence type="ECO:0000313" key="2">
    <source>
        <dbReference type="EMBL" id="MDW2800582.1"/>
    </source>
</evidence>
<evidence type="ECO:0000256" key="1">
    <source>
        <dbReference type="SAM" id="SignalP"/>
    </source>
</evidence>
<accession>A0ABU4GSH0</accession>
<feature type="signal peptide" evidence="1">
    <location>
        <begin position="1"/>
        <end position="28"/>
    </location>
</feature>
<reference evidence="2 3" key="1">
    <citation type="submission" date="2023-10" db="EMBL/GenBank/DDBJ databases">
        <title>A novel Glycoside Hydrolase 43-Like Enzyme from Clostrdium boliviensis is an Endo-xylanase, and a Candidate for Xylooligosaccharides Production from Different Xylan Substrates.</title>
        <authorList>
            <person name="Alvarez M.T."/>
            <person name="Rocabado-Villegas L.R."/>
            <person name="Salas-Veizaga D.M."/>
            <person name="Linares-Pasten J.A."/>
            <person name="Gudmundsdottir E.E."/>
            <person name="Hreggvidsson G.O."/>
            <person name="Adlercreutz P."/>
            <person name="Nordberg Karlsson E."/>
        </authorList>
    </citation>
    <scope>NUCLEOTIDE SEQUENCE [LARGE SCALE GENOMIC DNA]</scope>
    <source>
        <strain evidence="2 3">E-1</strain>
    </source>
</reference>
<keyword evidence="3" id="KW-1185">Reference proteome</keyword>
<organism evidence="2 3">
    <name type="scientific">Clostridium boliviensis</name>
    <dbReference type="NCBI Taxonomy" id="318465"/>
    <lineage>
        <taxon>Bacteria</taxon>
        <taxon>Bacillati</taxon>
        <taxon>Bacillota</taxon>
        <taxon>Clostridia</taxon>
        <taxon>Eubacteriales</taxon>
        <taxon>Clostridiaceae</taxon>
        <taxon>Clostridium</taxon>
    </lineage>
</organism>
<gene>
    <name evidence="2" type="ORF">RZO55_23730</name>
</gene>
<dbReference type="RefSeq" id="WP_318066749.1">
    <property type="nucleotide sequence ID" value="NZ_JAWONS010000329.1"/>
</dbReference>
<evidence type="ECO:0000313" key="3">
    <source>
        <dbReference type="Proteomes" id="UP001276854"/>
    </source>
</evidence>
<dbReference type="EMBL" id="JAWONS010000329">
    <property type="protein sequence ID" value="MDW2800582.1"/>
    <property type="molecule type" value="Genomic_DNA"/>
</dbReference>
<feature type="chain" id="PRO_5046983716" evidence="1">
    <location>
        <begin position="29"/>
        <end position="65"/>
    </location>
</feature>
<name>A0ABU4GSH0_9CLOT</name>